<dbReference type="PANTHER" id="PTHR34299:SF1">
    <property type="entry name" value="DIACYLGLYCEROL KINASE"/>
    <property type="match status" value="1"/>
</dbReference>
<keyword evidence="3" id="KW-1003">Cell membrane</keyword>
<feature type="transmembrane region" description="Helical" evidence="19">
    <location>
        <begin position="36"/>
        <end position="53"/>
    </location>
</feature>
<keyword evidence="14" id="KW-1208">Phospholipid metabolism</keyword>
<dbReference type="GO" id="GO:0046872">
    <property type="term" value="F:metal ion binding"/>
    <property type="evidence" value="ECO:0007669"/>
    <property type="project" value="UniProtKB-KW"/>
</dbReference>
<keyword evidence="21" id="KW-1185">Reference proteome</keyword>
<dbReference type="PATRIC" id="fig|1423744.4.peg.903"/>
<evidence type="ECO:0000313" key="21">
    <source>
        <dbReference type="Proteomes" id="UP000051378"/>
    </source>
</evidence>
<accession>A0A0R2DJC4</accession>
<dbReference type="EMBL" id="AYZL01000020">
    <property type="protein sequence ID" value="KRN03766.1"/>
    <property type="molecule type" value="Genomic_DNA"/>
</dbReference>
<proteinExistence type="inferred from homology"/>
<evidence type="ECO:0000256" key="8">
    <source>
        <dbReference type="ARBA" id="ARBA00022777"/>
    </source>
</evidence>
<dbReference type="Pfam" id="PF01219">
    <property type="entry name" value="DAGK_prokar"/>
    <property type="match status" value="1"/>
</dbReference>
<dbReference type="STRING" id="1423744.FC86_GL000878"/>
<evidence type="ECO:0000256" key="15">
    <source>
        <dbReference type="PIRSR" id="PIRSR600829-1"/>
    </source>
</evidence>
<keyword evidence="7 17" id="KW-0547">Nucleotide-binding</keyword>
<reference evidence="20 21" key="1">
    <citation type="journal article" date="2015" name="Genome Announc.">
        <title>Expanding the biotechnology potential of lactobacilli through comparative genomics of 213 strains and associated genera.</title>
        <authorList>
            <person name="Sun Z."/>
            <person name="Harris H.M."/>
            <person name="McCann A."/>
            <person name="Guo C."/>
            <person name="Argimon S."/>
            <person name="Zhang W."/>
            <person name="Yang X."/>
            <person name="Jeffery I.B."/>
            <person name="Cooney J.C."/>
            <person name="Kagawa T.F."/>
            <person name="Liu W."/>
            <person name="Song Y."/>
            <person name="Salvetti E."/>
            <person name="Wrobel A."/>
            <person name="Rasinkangas P."/>
            <person name="Parkhill J."/>
            <person name="Rea M.C."/>
            <person name="O'Sullivan O."/>
            <person name="Ritari J."/>
            <person name="Douillard F.P."/>
            <person name="Paul Ross R."/>
            <person name="Yang R."/>
            <person name="Briner A.E."/>
            <person name="Felis G.E."/>
            <person name="de Vos W.M."/>
            <person name="Barrangou R."/>
            <person name="Klaenhammer T.R."/>
            <person name="Caufield P.W."/>
            <person name="Cui Y."/>
            <person name="Zhang H."/>
            <person name="O'Toole P.W."/>
        </authorList>
    </citation>
    <scope>NUCLEOTIDE SEQUENCE [LARGE SCALE GENOMIC DNA]</scope>
    <source>
        <strain evidence="20 21">DSM 23037</strain>
    </source>
</reference>
<evidence type="ECO:0000256" key="7">
    <source>
        <dbReference type="ARBA" id="ARBA00022741"/>
    </source>
</evidence>
<comment type="subcellular location">
    <subcellularLocation>
        <location evidence="1">Cell membrane</location>
        <topology evidence="1">Multi-pass membrane protein</topology>
    </subcellularLocation>
</comment>
<comment type="cofactor">
    <cofactor evidence="18">
        <name>Mg(2+)</name>
        <dbReference type="ChEBI" id="CHEBI:18420"/>
    </cofactor>
    <text evidence="18">Mn(2+), Zn(2+), Cd(2+) and Co(2+) support activity to lesser extents.</text>
</comment>
<dbReference type="GO" id="GO:0005886">
    <property type="term" value="C:plasma membrane"/>
    <property type="evidence" value="ECO:0007669"/>
    <property type="project" value="UniProtKB-SubCell"/>
</dbReference>
<name>A0A0R2DJC4_9LACO</name>
<feature type="transmembrane region" description="Helical" evidence="19">
    <location>
        <begin position="103"/>
        <end position="123"/>
    </location>
</feature>
<feature type="binding site" evidence="16">
    <location>
        <position position="74"/>
    </location>
    <ligand>
        <name>substrate</name>
    </ligand>
</feature>
<keyword evidence="9 17" id="KW-0067">ATP-binding</keyword>
<feature type="binding site" evidence="18">
    <location>
        <position position="33"/>
    </location>
    <ligand>
        <name>a divalent metal cation</name>
        <dbReference type="ChEBI" id="CHEBI:60240"/>
    </ligand>
</feature>
<evidence type="ECO:0000256" key="18">
    <source>
        <dbReference type="PIRSR" id="PIRSR600829-4"/>
    </source>
</evidence>
<dbReference type="Gene3D" id="1.10.287.3610">
    <property type="match status" value="1"/>
</dbReference>
<keyword evidence="6 19" id="KW-0812">Transmembrane</keyword>
<dbReference type="GO" id="GO:0008654">
    <property type="term" value="P:phospholipid biosynthetic process"/>
    <property type="evidence" value="ECO:0007669"/>
    <property type="project" value="UniProtKB-KW"/>
</dbReference>
<dbReference type="InterPro" id="IPR036945">
    <property type="entry name" value="DAGK_sf"/>
</dbReference>
<evidence type="ECO:0000256" key="5">
    <source>
        <dbReference type="ARBA" id="ARBA00022679"/>
    </source>
</evidence>
<dbReference type="PANTHER" id="PTHR34299">
    <property type="entry name" value="DIACYLGLYCEROL KINASE"/>
    <property type="match status" value="1"/>
</dbReference>
<evidence type="ECO:0000256" key="11">
    <source>
        <dbReference type="ARBA" id="ARBA00023098"/>
    </source>
</evidence>
<organism evidence="20 21">
    <name type="scientific">Holzapfeliella floricola DSM 23037 = JCM 16512</name>
    <dbReference type="NCBI Taxonomy" id="1423744"/>
    <lineage>
        <taxon>Bacteria</taxon>
        <taxon>Bacillati</taxon>
        <taxon>Bacillota</taxon>
        <taxon>Bacilli</taxon>
        <taxon>Lactobacillales</taxon>
        <taxon>Lactobacillaceae</taxon>
        <taxon>Holzapfeliella</taxon>
    </lineage>
</organism>
<evidence type="ECO:0000256" key="17">
    <source>
        <dbReference type="PIRSR" id="PIRSR600829-3"/>
    </source>
</evidence>
<feature type="active site" description="Proton acceptor" evidence="15">
    <location>
        <position position="74"/>
    </location>
</feature>
<evidence type="ECO:0000256" key="6">
    <source>
        <dbReference type="ARBA" id="ARBA00022692"/>
    </source>
</evidence>
<keyword evidence="18" id="KW-0479">Metal-binding</keyword>
<evidence type="ECO:0000256" key="12">
    <source>
        <dbReference type="ARBA" id="ARBA00023136"/>
    </source>
</evidence>
<evidence type="ECO:0000256" key="16">
    <source>
        <dbReference type="PIRSR" id="PIRSR600829-2"/>
    </source>
</evidence>
<keyword evidence="18" id="KW-0460">Magnesium</keyword>
<evidence type="ECO:0000256" key="13">
    <source>
        <dbReference type="ARBA" id="ARBA00023209"/>
    </source>
</evidence>
<evidence type="ECO:0000256" key="19">
    <source>
        <dbReference type="SAM" id="Phobius"/>
    </source>
</evidence>
<evidence type="ECO:0000256" key="3">
    <source>
        <dbReference type="ARBA" id="ARBA00022475"/>
    </source>
</evidence>
<evidence type="ECO:0000313" key="20">
    <source>
        <dbReference type="EMBL" id="KRN03766.1"/>
    </source>
</evidence>
<keyword evidence="4" id="KW-0444">Lipid biosynthesis</keyword>
<dbReference type="Proteomes" id="UP000051378">
    <property type="component" value="Unassembled WGS sequence"/>
</dbReference>
<evidence type="ECO:0000256" key="2">
    <source>
        <dbReference type="ARBA" id="ARBA00005967"/>
    </source>
</evidence>
<keyword evidence="12 19" id="KW-0472">Membrane</keyword>
<protein>
    <recommendedName>
        <fullName evidence="22">Diacylglycerol kinase</fullName>
    </recommendedName>
</protein>
<keyword evidence="13" id="KW-0594">Phospholipid biosynthesis</keyword>
<feature type="binding site" evidence="18">
    <location>
        <position position="81"/>
    </location>
    <ligand>
        <name>a divalent metal cation</name>
        <dbReference type="ChEBI" id="CHEBI:60240"/>
    </ligand>
</feature>
<dbReference type="GO" id="GO:0016301">
    <property type="term" value="F:kinase activity"/>
    <property type="evidence" value="ECO:0007669"/>
    <property type="project" value="UniProtKB-KW"/>
</dbReference>
<evidence type="ECO:0008006" key="22">
    <source>
        <dbReference type="Google" id="ProtNLM"/>
    </source>
</evidence>
<dbReference type="CDD" id="cd14265">
    <property type="entry name" value="UDPK_IM_like"/>
    <property type="match status" value="1"/>
</dbReference>
<evidence type="ECO:0000256" key="9">
    <source>
        <dbReference type="ARBA" id="ARBA00022840"/>
    </source>
</evidence>
<feature type="binding site" evidence="17">
    <location>
        <position position="33"/>
    </location>
    <ligand>
        <name>ATP</name>
        <dbReference type="ChEBI" id="CHEBI:30616"/>
    </ligand>
</feature>
<dbReference type="AlphaFoldDB" id="A0A0R2DJC4"/>
<evidence type="ECO:0000256" key="4">
    <source>
        <dbReference type="ARBA" id="ARBA00022516"/>
    </source>
</evidence>
<dbReference type="InterPro" id="IPR033717">
    <property type="entry name" value="UDPK"/>
</dbReference>
<feature type="binding site" evidence="17">
    <location>
        <position position="81"/>
    </location>
    <ligand>
        <name>ATP</name>
        <dbReference type="ChEBI" id="CHEBI:30616"/>
    </ligand>
</feature>
<feature type="binding site" evidence="17">
    <location>
        <begin position="100"/>
        <end position="101"/>
    </location>
    <ligand>
        <name>ATP</name>
        <dbReference type="ChEBI" id="CHEBI:30616"/>
    </ligand>
</feature>
<keyword evidence="5" id="KW-0808">Transferase</keyword>
<feature type="transmembrane region" description="Helical" evidence="19">
    <location>
        <begin position="60"/>
        <end position="80"/>
    </location>
</feature>
<gene>
    <name evidence="20" type="ORF">FC86_GL000878</name>
</gene>
<sequence>MALKDKKQIQKNRHFFQSLKHAVDGILHVLKVERNFKIDIIVSIIVIIVSFYYKISHAEWLWVIFSIFSVIIAEVANTSIETVVDLAADFKYHDYAKYAKDTAAGFVVLTAMMAVIIGAIIFIPKFIN</sequence>
<dbReference type="InterPro" id="IPR000829">
    <property type="entry name" value="DAGK"/>
</dbReference>
<keyword evidence="10 19" id="KW-1133">Transmembrane helix</keyword>
<keyword evidence="8" id="KW-0418">Kinase</keyword>
<evidence type="ECO:0000256" key="1">
    <source>
        <dbReference type="ARBA" id="ARBA00004651"/>
    </source>
</evidence>
<dbReference type="GO" id="GO:0005524">
    <property type="term" value="F:ATP binding"/>
    <property type="evidence" value="ECO:0007669"/>
    <property type="project" value="UniProtKB-KW"/>
</dbReference>
<evidence type="ECO:0000256" key="14">
    <source>
        <dbReference type="ARBA" id="ARBA00023264"/>
    </source>
</evidence>
<keyword evidence="11" id="KW-0443">Lipid metabolism</keyword>
<comment type="caution">
    <text evidence="20">The sequence shown here is derived from an EMBL/GenBank/DDBJ whole genome shotgun (WGS) entry which is preliminary data.</text>
</comment>
<comment type="similarity">
    <text evidence="2">Belongs to the bacterial diacylglycerol kinase family.</text>
</comment>
<evidence type="ECO:0000256" key="10">
    <source>
        <dbReference type="ARBA" id="ARBA00022989"/>
    </source>
</evidence>